<evidence type="ECO:0000313" key="2">
    <source>
        <dbReference type="EMBL" id="POY35896.1"/>
    </source>
</evidence>
<dbReference type="OrthoDB" id="9813231at2"/>
<dbReference type="InterPro" id="IPR014922">
    <property type="entry name" value="YdhG-like"/>
</dbReference>
<gene>
    <name evidence="2" type="ORF">C3L50_15635</name>
</gene>
<accession>A0A2S5A009</accession>
<protein>
    <recommendedName>
        <fullName evidence="1">YdhG-like domain-containing protein</fullName>
    </recommendedName>
</protein>
<evidence type="ECO:0000313" key="3">
    <source>
        <dbReference type="Proteomes" id="UP000237310"/>
    </source>
</evidence>
<dbReference type="AlphaFoldDB" id="A0A2S5A009"/>
<dbReference type="Gene3D" id="3.90.1150.200">
    <property type="match status" value="1"/>
</dbReference>
<dbReference type="SUPFAM" id="SSF159888">
    <property type="entry name" value="YdhG-like"/>
    <property type="match status" value="1"/>
</dbReference>
<keyword evidence="3" id="KW-1185">Reference proteome</keyword>
<name>A0A2S5A009_9FLAO</name>
<sequence>MQSSVLTVEDYLNEIPEERKEVFQKLRDIIRNTIPEGFVEQMSYGMIGYIVPHSTYPSGYHCNPKLPLPFLNIASQKNFIAIYHMGIYVNPQLMDWFVTEFPKHSNQKLDMGKSCIRFKKLDQIPFDLIAELVGKMAVKDWIECYETQIKNRKSA</sequence>
<organism evidence="2 3">
    <name type="scientific">Flavobacterium alvei</name>
    <dbReference type="NCBI Taxonomy" id="2080416"/>
    <lineage>
        <taxon>Bacteria</taxon>
        <taxon>Pseudomonadati</taxon>
        <taxon>Bacteroidota</taxon>
        <taxon>Flavobacteriia</taxon>
        <taxon>Flavobacteriales</taxon>
        <taxon>Flavobacteriaceae</taxon>
        <taxon>Flavobacterium</taxon>
    </lineage>
</organism>
<reference evidence="2 3" key="1">
    <citation type="submission" date="2018-01" db="EMBL/GenBank/DDBJ databases">
        <authorList>
            <person name="Gaut B.S."/>
            <person name="Morton B.R."/>
            <person name="Clegg M.T."/>
            <person name="Duvall M.R."/>
        </authorList>
    </citation>
    <scope>NUCLEOTIDE SEQUENCE [LARGE SCALE GENOMIC DNA]</scope>
    <source>
        <strain evidence="2 3">HR-AY</strain>
    </source>
</reference>
<feature type="domain" description="YdhG-like" evidence="1">
    <location>
        <begin position="19"/>
        <end position="135"/>
    </location>
</feature>
<dbReference type="Pfam" id="PF08818">
    <property type="entry name" value="DUF1801"/>
    <property type="match status" value="1"/>
</dbReference>
<dbReference type="RefSeq" id="WP_103807123.1">
    <property type="nucleotide sequence ID" value="NZ_PQVG01000013.1"/>
</dbReference>
<proteinExistence type="predicted"/>
<evidence type="ECO:0000259" key="1">
    <source>
        <dbReference type="Pfam" id="PF08818"/>
    </source>
</evidence>
<comment type="caution">
    <text evidence="2">The sequence shown here is derived from an EMBL/GenBank/DDBJ whole genome shotgun (WGS) entry which is preliminary data.</text>
</comment>
<dbReference type="Proteomes" id="UP000237310">
    <property type="component" value="Unassembled WGS sequence"/>
</dbReference>
<dbReference type="EMBL" id="PQVG01000013">
    <property type="protein sequence ID" value="POY35896.1"/>
    <property type="molecule type" value="Genomic_DNA"/>
</dbReference>